<sequence length="315" mass="34996">MTSETDTPPPVRPHSDARQSGQLPEHISVWAELADLDHELGHIDVDVAGHTVRTRVLRAGSGPDLILLHGTGGHLEAYARDLAGLAADFRVTAYDMVGHGWSDLPDTPYTIDVLTAHLIGVMNELGIPRAHLSGESLGGWVAAWAAAHHPARVDRLVLNTPGNIANKPEVMARLRESTMAAVRNADDQTVRRRVEFLFHHKEMVTDELVDLRRAVYTRPGFIRAITNTLVLQDPEVRKDYAWDPAWVGRITAPTLLLWTDHDPTGGLDEAETLLGWLRDARLHVITDAGHWPQWEKVTAFLAAHHDFLILRKDPV</sequence>
<feature type="region of interest" description="Disordered" evidence="1">
    <location>
        <begin position="1"/>
        <end position="22"/>
    </location>
</feature>
<dbReference type="SUPFAM" id="SSF53474">
    <property type="entry name" value="alpha/beta-Hydrolases"/>
    <property type="match status" value="1"/>
</dbReference>
<evidence type="ECO:0000256" key="1">
    <source>
        <dbReference type="SAM" id="MobiDB-lite"/>
    </source>
</evidence>
<name>A0ABW0CX62_STRCD</name>
<keyword evidence="3" id="KW-0378">Hydrolase</keyword>
<dbReference type="GO" id="GO:0016787">
    <property type="term" value="F:hydrolase activity"/>
    <property type="evidence" value="ECO:0007669"/>
    <property type="project" value="UniProtKB-KW"/>
</dbReference>
<keyword evidence="4" id="KW-1185">Reference proteome</keyword>
<dbReference type="RefSeq" id="WP_380863611.1">
    <property type="nucleotide sequence ID" value="NZ_JBHSKM010000044.1"/>
</dbReference>
<feature type="domain" description="AB hydrolase-1" evidence="2">
    <location>
        <begin position="65"/>
        <end position="296"/>
    </location>
</feature>
<dbReference type="InterPro" id="IPR000073">
    <property type="entry name" value="AB_hydrolase_1"/>
</dbReference>
<dbReference type="EMBL" id="JBHSKM010000044">
    <property type="protein sequence ID" value="MFC5219658.1"/>
    <property type="molecule type" value="Genomic_DNA"/>
</dbReference>
<dbReference type="Pfam" id="PF00561">
    <property type="entry name" value="Abhydrolase_1"/>
    <property type="match status" value="1"/>
</dbReference>
<reference evidence="4" key="1">
    <citation type="journal article" date="2019" name="Int. J. Syst. Evol. Microbiol.">
        <title>The Global Catalogue of Microorganisms (GCM) 10K type strain sequencing project: providing services to taxonomists for standard genome sequencing and annotation.</title>
        <authorList>
            <consortium name="The Broad Institute Genomics Platform"/>
            <consortium name="The Broad Institute Genome Sequencing Center for Infectious Disease"/>
            <person name="Wu L."/>
            <person name="Ma J."/>
        </authorList>
    </citation>
    <scope>NUCLEOTIDE SEQUENCE [LARGE SCALE GENOMIC DNA]</scope>
    <source>
        <strain evidence="4">KCTC 42586</strain>
    </source>
</reference>
<evidence type="ECO:0000313" key="4">
    <source>
        <dbReference type="Proteomes" id="UP001596263"/>
    </source>
</evidence>
<evidence type="ECO:0000259" key="2">
    <source>
        <dbReference type="Pfam" id="PF00561"/>
    </source>
</evidence>
<protein>
    <submittedName>
        <fullName evidence="3">Alpha/beta fold hydrolase</fullName>
    </submittedName>
</protein>
<dbReference type="Gene3D" id="3.40.50.1820">
    <property type="entry name" value="alpha/beta hydrolase"/>
    <property type="match status" value="1"/>
</dbReference>
<dbReference type="PANTHER" id="PTHR43798">
    <property type="entry name" value="MONOACYLGLYCEROL LIPASE"/>
    <property type="match status" value="1"/>
</dbReference>
<dbReference type="InterPro" id="IPR050266">
    <property type="entry name" value="AB_hydrolase_sf"/>
</dbReference>
<evidence type="ECO:0000313" key="3">
    <source>
        <dbReference type="EMBL" id="MFC5219658.1"/>
    </source>
</evidence>
<dbReference type="PRINTS" id="PR00111">
    <property type="entry name" value="ABHYDROLASE"/>
</dbReference>
<proteinExistence type="predicted"/>
<dbReference type="Proteomes" id="UP001596263">
    <property type="component" value="Unassembled WGS sequence"/>
</dbReference>
<organism evidence="3 4">
    <name type="scientific">Streptomyces coerulescens</name>
    <dbReference type="NCBI Taxonomy" id="29304"/>
    <lineage>
        <taxon>Bacteria</taxon>
        <taxon>Bacillati</taxon>
        <taxon>Actinomycetota</taxon>
        <taxon>Actinomycetes</taxon>
        <taxon>Kitasatosporales</taxon>
        <taxon>Streptomycetaceae</taxon>
        <taxon>Streptomyces</taxon>
    </lineage>
</organism>
<gene>
    <name evidence="3" type="ORF">ACFPQ9_38120</name>
</gene>
<dbReference type="PANTHER" id="PTHR43798:SF33">
    <property type="entry name" value="HYDROLASE, PUTATIVE (AFU_ORTHOLOGUE AFUA_2G14860)-RELATED"/>
    <property type="match status" value="1"/>
</dbReference>
<dbReference type="InterPro" id="IPR029058">
    <property type="entry name" value="AB_hydrolase_fold"/>
</dbReference>
<comment type="caution">
    <text evidence="3">The sequence shown here is derived from an EMBL/GenBank/DDBJ whole genome shotgun (WGS) entry which is preliminary data.</text>
</comment>
<accession>A0ABW0CX62</accession>